<keyword evidence="2" id="KW-0863">Zinc-finger</keyword>
<dbReference type="Proteomes" id="UP001498398">
    <property type="component" value="Unassembled WGS sequence"/>
</dbReference>
<dbReference type="SUPFAM" id="SSF57756">
    <property type="entry name" value="Retrovirus zinc finger-like domains"/>
    <property type="match status" value="1"/>
</dbReference>
<evidence type="ECO:0000256" key="1">
    <source>
        <dbReference type="ARBA" id="ARBA00022664"/>
    </source>
</evidence>
<sequence>MDGTTTCKDAWINSVRKFQVKSENDTADLKACWMLMACGDKENLDEWLTRDKTIVMSILDMGGQVSRDEIRSHIISKIPKPYCDFICSQMTAYRLAHDRKNMPMQVIYNKLCREYKSRNPVLPDWAKTSEPKASKSSTPSHSKGVALQVENSHSYPHTQNNHSSTKSSDNIPNLDDIKCYNCGGKGHFACKCALPKKKHKGKSSGNWQRDDSRGKGKGKEENKEVKSKSSNPMKSSNQKEKTGQANMVEDIAYAYMAECLSDDELSESSSNVSEDDNSNEDMPSLQPVSDSEDDWSDDEEDEEDEVSKTFRTFLNVPEGPLSSEEEILNHMTSICNQMSAQTDSDRDSVDVLTISSDEVDDFEAHLESLTQGGAVLTNEQVRLLWQVNGGLAAEMAASWLEEKFGFEVWNEESAEYEESKTASNLSSWCEVEDVPDLVLDDDIYLLVTDLTFIPDDGIDVDTLAVPILPQADSN</sequence>
<evidence type="ECO:0000256" key="3">
    <source>
        <dbReference type="SAM" id="MobiDB-lite"/>
    </source>
</evidence>
<accession>A0ABR1JHM0</accession>
<proteinExistence type="predicted"/>
<feature type="compositionally biased region" description="Basic and acidic residues" evidence="3">
    <location>
        <begin position="208"/>
        <end position="227"/>
    </location>
</feature>
<protein>
    <recommendedName>
        <fullName evidence="4">CCHC-type domain-containing protein</fullName>
    </recommendedName>
</protein>
<keyword evidence="6" id="KW-1185">Reference proteome</keyword>
<evidence type="ECO:0000256" key="2">
    <source>
        <dbReference type="PROSITE-ProRule" id="PRU00047"/>
    </source>
</evidence>
<dbReference type="InterPro" id="IPR036875">
    <property type="entry name" value="Znf_CCHC_sf"/>
</dbReference>
<evidence type="ECO:0000313" key="5">
    <source>
        <dbReference type="EMBL" id="KAK7461789.1"/>
    </source>
</evidence>
<feature type="region of interest" description="Disordered" evidence="3">
    <location>
        <begin position="263"/>
        <end position="307"/>
    </location>
</feature>
<feature type="compositionally biased region" description="Acidic residues" evidence="3">
    <location>
        <begin position="290"/>
        <end position="305"/>
    </location>
</feature>
<dbReference type="InterPro" id="IPR001878">
    <property type="entry name" value="Znf_CCHC"/>
</dbReference>
<keyword evidence="2" id="KW-0862">Zinc</keyword>
<feature type="region of interest" description="Disordered" evidence="3">
    <location>
        <begin position="123"/>
        <end position="145"/>
    </location>
</feature>
<gene>
    <name evidence="5" type="ORF">VKT23_008221</name>
</gene>
<organism evidence="5 6">
    <name type="scientific">Marasmiellus scandens</name>
    <dbReference type="NCBI Taxonomy" id="2682957"/>
    <lineage>
        <taxon>Eukaryota</taxon>
        <taxon>Fungi</taxon>
        <taxon>Dikarya</taxon>
        <taxon>Basidiomycota</taxon>
        <taxon>Agaricomycotina</taxon>
        <taxon>Agaricomycetes</taxon>
        <taxon>Agaricomycetidae</taxon>
        <taxon>Agaricales</taxon>
        <taxon>Marasmiineae</taxon>
        <taxon>Omphalotaceae</taxon>
        <taxon>Marasmiellus</taxon>
    </lineage>
</organism>
<feature type="region of interest" description="Disordered" evidence="3">
    <location>
        <begin position="197"/>
        <end position="245"/>
    </location>
</feature>
<dbReference type="PROSITE" id="PS50158">
    <property type="entry name" value="ZF_CCHC"/>
    <property type="match status" value="1"/>
</dbReference>
<keyword evidence="1" id="KW-0507">mRNA processing</keyword>
<dbReference type="Gene3D" id="4.10.60.10">
    <property type="entry name" value="Zinc finger, CCHC-type"/>
    <property type="match status" value="1"/>
</dbReference>
<dbReference type="EMBL" id="JBANRG010000012">
    <property type="protein sequence ID" value="KAK7461789.1"/>
    <property type="molecule type" value="Genomic_DNA"/>
</dbReference>
<evidence type="ECO:0000259" key="4">
    <source>
        <dbReference type="PROSITE" id="PS50158"/>
    </source>
</evidence>
<reference evidence="5 6" key="1">
    <citation type="submission" date="2024-01" db="EMBL/GenBank/DDBJ databases">
        <title>A draft genome for the cacao thread blight pathogen Marasmiellus scandens.</title>
        <authorList>
            <person name="Baruah I.K."/>
            <person name="Leung J."/>
            <person name="Bukari Y."/>
            <person name="Amoako-Attah I."/>
            <person name="Meinhardt L.W."/>
            <person name="Bailey B.A."/>
            <person name="Cohen S.P."/>
        </authorList>
    </citation>
    <scope>NUCLEOTIDE SEQUENCE [LARGE SCALE GENOMIC DNA]</scope>
    <source>
        <strain evidence="5 6">GH-19</strain>
    </source>
</reference>
<name>A0ABR1JHM0_9AGAR</name>
<evidence type="ECO:0000313" key="6">
    <source>
        <dbReference type="Proteomes" id="UP001498398"/>
    </source>
</evidence>
<comment type="caution">
    <text evidence="5">The sequence shown here is derived from an EMBL/GenBank/DDBJ whole genome shotgun (WGS) entry which is preliminary data.</text>
</comment>
<keyword evidence="2" id="KW-0479">Metal-binding</keyword>
<feature type="domain" description="CCHC-type" evidence="4">
    <location>
        <begin position="178"/>
        <end position="192"/>
    </location>
</feature>